<protein>
    <submittedName>
        <fullName evidence="3">Uncharacterized protein</fullName>
    </submittedName>
</protein>
<name>A0ABR2GRU3_9EUKA</name>
<evidence type="ECO:0000313" key="4">
    <source>
        <dbReference type="Proteomes" id="UP001470230"/>
    </source>
</evidence>
<evidence type="ECO:0000256" key="1">
    <source>
        <dbReference type="SAM" id="Coils"/>
    </source>
</evidence>
<feature type="compositionally biased region" description="Basic and acidic residues" evidence="2">
    <location>
        <begin position="17"/>
        <end position="27"/>
    </location>
</feature>
<comment type="caution">
    <text evidence="3">The sequence shown here is derived from an EMBL/GenBank/DDBJ whole genome shotgun (WGS) entry which is preliminary data.</text>
</comment>
<feature type="region of interest" description="Disordered" evidence="2">
    <location>
        <begin position="1"/>
        <end position="54"/>
    </location>
</feature>
<dbReference type="EMBL" id="JAPFFF010000066">
    <property type="protein sequence ID" value="KAK8836391.1"/>
    <property type="molecule type" value="Genomic_DNA"/>
</dbReference>
<keyword evidence="1" id="KW-0175">Coiled coil</keyword>
<sequence>MSKIMNKARILSSENDASVKQHQETNIEIKLAPNQNRNSPVLYPNVPPAMQDSSKASENINFTIPEQNMGSPTTLEPHGVSQYMQATNRNITDLSNNLEDLSMKNKFLELLVEMYANNPLKINSYVICISTLLMDMLKLLTGCDKVEFVIEDEEPKCCLANTSKLLKIDKILITLDDKTEELKYCYNHVYTEFVKYAISLKYCY</sequence>
<evidence type="ECO:0000313" key="3">
    <source>
        <dbReference type="EMBL" id="KAK8836391.1"/>
    </source>
</evidence>
<proteinExistence type="predicted"/>
<feature type="coiled-coil region" evidence="1">
    <location>
        <begin position="84"/>
        <end position="111"/>
    </location>
</feature>
<evidence type="ECO:0000256" key="2">
    <source>
        <dbReference type="SAM" id="MobiDB-lite"/>
    </source>
</evidence>
<reference evidence="3 4" key="1">
    <citation type="submission" date="2024-04" db="EMBL/GenBank/DDBJ databases">
        <title>Tritrichomonas musculus Genome.</title>
        <authorList>
            <person name="Alves-Ferreira E."/>
            <person name="Grigg M."/>
            <person name="Lorenzi H."/>
            <person name="Galac M."/>
        </authorList>
    </citation>
    <scope>NUCLEOTIDE SEQUENCE [LARGE SCALE GENOMIC DNA]</scope>
    <source>
        <strain evidence="3 4">EAF2021</strain>
    </source>
</reference>
<dbReference type="Proteomes" id="UP001470230">
    <property type="component" value="Unassembled WGS sequence"/>
</dbReference>
<gene>
    <name evidence="3" type="ORF">M9Y10_039734</name>
</gene>
<keyword evidence="4" id="KW-1185">Reference proteome</keyword>
<organism evidence="3 4">
    <name type="scientific">Tritrichomonas musculus</name>
    <dbReference type="NCBI Taxonomy" id="1915356"/>
    <lineage>
        <taxon>Eukaryota</taxon>
        <taxon>Metamonada</taxon>
        <taxon>Parabasalia</taxon>
        <taxon>Tritrichomonadida</taxon>
        <taxon>Tritrichomonadidae</taxon>
        <taxon>Tritrichomonas</taxon>
    </lineage>
</organism>
<accession>A0ABR2GRU3</accession>